<dbReference type="InterPro" id="IPR058240">
    <property type="entry name" value="rSAM_sf"/>
</dbReference>
<dbReference type="GO" id="GO:0051539">
    <property type="term" value="F:4 iron, 4 sulfur cluster binding"/>
    <property type="evidence" value="ECO:0007669"/>
    <property type="project" value="UniProtKB-KW"/>
</dbReference>
<name>X1SS64_9ZZZZ</name>
<dbReference type="InterPro" id="IPR007197">
    <property type="entry name" value="rSAM"/>
</dbReference>
<gene>
    <name evidence="8" type="ORF">S12H4_35058</name>
</gene>
<keyword evidence="2" id="KW-0004">4Fe-4S</keyword>
<dbReference type="Pfam" id="PF04055">
    <property type="entry name" value="Radical_SAM"/>
    <property type="match status" value="1"/>
</dbReference>
<keyword evidence="6" id="KW-0411">Iron-sulfur</keyword>
<dbReference type="InterPro" id="IPR006638">
    <property type="entry name" value="Elp3/MiaA/NifB-like_rSAM"/>
</dbReference>
<sequence length="228" mass="26077">MTSSKNKKPVASWLDYDFFENKAIKCLTVILRTVGCQWRKCTMCGYWQESADVSQADILAQLERSLRTSPDEEFILKIFTSGSFLDEREISSETRKEIAEVVETRKEIKKLVVETRPEFVSAEKIDDLKAVDCLELAIGLETANDFIRSNYINKGFSFDDYRTAAKIVNECGATVKTYLLLKPPFVSEKKAIEDVIKSADLVSGYSSTISLNLCNVQKYTRLEYLWKR</sequence>
<dbReference type="PANTHER" id="PTHR11135">
    <property type="entry name" value="HISTONE ACETYLTRANSFERASE-RELATED"/>
    <property type="match status" value="1"/>
</dbReference>
<feature type="domain" description="Elp3/MiaA/NifB-like radical SAM core" evidence="7">
    <location>
        <begin position="26"/>
        <end position="228"/>
    </location>
</feature>
<keyword evidence="4" id="KW-0479">Metal-binding</keyword>
<dbReference type="GO" id="GO:0046872">
    <property type="term" value="F:metal ion binding"/>
    <property type="evidence" value="ECO:0007669"/>
    <property type="project" value="UniProtKB-KW"/>
</dbReference>
<keyword evidence="5" id="KW-0408">Iron</keyword>
<feature type="non-terminal residue" evidence="8">
    <location>
        <position position="228"/>
    </location>
</feature>
<evidence type="ECO:0000259" key="7">
    <source>
        <dbReference type="SMART" id="SM00729"/>
    </source>
</evidence>
<evidence type="ECO:0000256" key="4">
    <source>
        <dbReference type="ARBA" id="ARBA00022723"/>
    </source>
</evidence>
<dbReference type="AlphaFoldDB" id="X1SS64"/>
<reference evidence="8" key="1">
    <citation type="journal article" date="2014" name="Front. Microbiol.">
        <title>High frequency of phylogenetically diverse reductive dehalogenase-homologous genes in deep subseafloor sedimentary metagenomes.</title>
        <authorList>
            <person name="Kawai M."/>
            <person name="Futagami T."/>
            <person name="Toyoda A."/>
            <person name="Takaki Y."/>
            <person name="Nishi S."/>
            <person name="Hori S."/>
            <person name="Arai W."/>
            <person name="Tsubouchi T."/>
            <person name="Morono Y."/>
            <person name="Uchiyama I."/>
            <person name="Ito T."/>
            <person name="Fujiyama A."/>
            <person name="Inagaki F."/>
            <person name="Takami H."/>
        </authorList>
    </citation>
    <scope>NUCLEOTIDE SEQUENCE</scope>
    <source>
        <strain evidence="8">Expedition CK06-06</strain>
    </source>
</reference>
<dbReference type="SUPFAM" id="SSF102114">
    <property type="entry name" value="Radical SAM enzymes"/>
    <property type="match status" value="1"/>
</dbReference>
<evidence type="ECO:0000256" key="1">
    <source>
        <dbReference type="ARBA" id="ARBA00001966"/>
    </source>
</evidence>
<proteinExistence type="predicted"/>
<dbReference type="GO" id="GO:0002926">
    <property type="term" value="P:tRNA wobble base 5-methoxycarbonylmethyl-2-thiouridinylation"/>
    <property type="evidence" value="ECO:0007669"/>
    <property type="project" value="TreeGrafter"/>
</dbReference>
<comment type="caution">
    <text evidence="8">The sequence shown here is derived from an EMBL/GenBank/DDBJ whole genome shotgun (WGS) entry which is preliminary data.</text>
</comment>
<evidence type="ECO:0000256" key="6">
    <source>
        <dbReference type="ARBA" id="ARBA00023014"/>
    </source>
</evidence>
<dbReference type="SFLD" id="SFLDS00029">
    <property type="entry name" value="Radical_SAM"/>
    <property type="match status" value="1"/>
</dbReference>
<evidence type="ECO:0000256" key="2">
    <source>
        <dbReference type="ARBA" id="ARBA00022485"/>
    </source>
</evidence>
<dbReference type="SMART" id="SM00729">
    <property type="entry name" value="Elp3"/>
    <property type="match status" value="1"/>
</dbReference>
<evidence type="ECO:0000256" key="5">
    <source>
        <dbReference type="ARBA" id="ARBA00023004"/>
    </source>
</evidence>
<keyword evidence="3" id="KW-0949">S-adenosyl-L-methionine</keyword>
<dbReference type="PANTHER" id="PTHR11135:SF0">
    <property type="entry name" value="ELONGATOR COMPLEX PROTEIN 3"/>
    <property type="match status" value="1"/>
</dbReference>
<organism evidence="8">
    <name type="scientific">marine sediment metagenome</name>
    <dbReference type="NCBI Taxonomy" id="412755"/>
    <lineage>
        <taxon>unclassified sequences</taxon>
        <taxon>metagenomes</taxon>
        <taxon>ecological metagenomes</taxon>
    </lineage>
</organism>
<accession>X1SS64</accession>
<dbReference type="InterPro" id="IPR039661">
    <property type="entry name" value="ELP3"/>
</dbReference>
<dbReference type="GO" id="GO:0005737">
    <property type="term" value="C:cytoplasm"/>
    <property type="evidence" value="ECO:0007669"/>
    <property type="project" value="TreeGrafter"/>
</dbReference>
<dbReference type="EMBL" id="BARW01020794">
    <property type="protein sequence ID" value="GAI95788.1"/>
    <property type="molecule type" value="Genomic_DNA"/>
</dbReference>
<dbReference type="CDD" id="cd01335">
    <property type="entry name" value="Radical_SAM"/>
    <property type="match status" value="1"/>
</dbReference>
<dbReference type="NCBIfam" id="TIGR01210">
    <property type="entry name" value="archaeosine biosynthesis radical SAM protein RaSEA"/>
    <property type="match status" value="1"/>
</dbReference>
<comment type="cofactor">
    <cofactor evidence="1">
        <name>[4Fe-4S] cluster</name>
        <dbReference type="ChEBI" id="CHEBI:49883"/>
    </cofactor>
</comment>
<dbReference type="InterPro" id="IPR005909">
    <property type="entry name" value="RaSEA"/>
</dbReference>
<protein>
    <recommendedName>
        <fullName evidence="7">Elp3/MiaA/NifB-like radical SAM core domain-containing protein</fullName>
    </recommendedName>
</protein>
<dbReference type="GO" id="GO:0003824">
    <property type="term" value="F:catalytic activity"/>
    <property type="evidence" value="ECO:0007669"/>
    <property type="project" value="InterPro"/>
</dbReference>
<evidence type="ECO:0000313" key="8">
    <source>
        <dbReference type="EMBL" id="GAI95788.1"/>
    </source>
</evidence>
<evidence type="ECO:0000256" key="3">
    <source>
        <dbReference type="ARBA" id="ARBA00022691"/>
    </source>
</evidence>